<keyword evidence="1" id="KW-1133">Transmembrane helix</keyword>
<evidence type="ECO:0000313" key="3">
    <source>
        <dbReference type="Proteomes" id="UP000198651"/>
    </source>
</evidence>
<feature type="transmembrane region" description="Helical" evidence="1">
    <location>
        <begin position="322"/>
        <end position="343"/>
    </location>
</feature>
<evidence type="ECO:0000313" key="2">
    <source>
        <dbReference type="EMBL" id="CUT18225.1"/>
    </source>
</evidence>
<protein>
    <submittedName>
        <fullName evidence="2">Putative membrane protein</fullName>
    </submittedName>
</protein>
<evidence type="ECO:0000256" key="1">
    <source>
        <dbReference type="SAM" id="Phobius"/>
    </source>
</evidence>
<accession>A0A0S4M3L9</accession>
<keyword evidence="3" id="KW-1185">Reference proteome</keyword>
<keyword evidence="1" id="KW-0472">Membrane</keyword>
<organism evidence="2 3">
    <name type="scientific">Candidatus Ichthyocystis hellenicum</name>
    <dbReference type="NCBI Taxonomy" id="1561003"/>
    <lineage>
        <taxon>Bacteria</taxon>
        <taxon>Pseudomonadati</taxon>
        <taxon>Pseudomonadota</taxon>
        <taxon>Betaproteobacteria</taxon>
        <taxon>Burkholderiales</taxon>
        <taxon>Candidatus Ichthyocystis</taxon>
    </lineage>
</organism>
<proteinExistence type="predicted"/>
<dbReference type="RefSeq" id="WP_092490638.1">
    <property type="nucleotide sequence ID" value="NZ_LN906597.1"/>
</dbReference>
<sequence length="405" mass="43849">MVTTNIGFLNAAGNDSGCSDSIDNYSLLSSFSQITVPCNVINRICDLPNLGRRKIPFLVKAVLLSTVISAFVGNANAVEDSDLSAYVEELWGSLGSSMCAIIFIESSFDSFKEENPRLRSYSYNAEKELMSVAASSKLVKSSYVGNHQLLELISSQLGSKVNSMILDFLTRLKSVGLYGEDPANIISRIIRRGRVDVTYCPTISEFIVDAITTTTEVSVTTSTLAPTTTSTLAPTTTSTLAAATMLILAPATTSTLASSTTVTFAPTTTSTLALSTISQLLDATAINTTSMFASNASIFSASDVSVSKYDFKYIMSLISKETMLISFAVTIFIVALVFFFLGYRCSSTKKCRRGESICCESRKKTRCRRDDSSEFPWLAPLPARVDGGYVREVLGGERERDDLLV</sequence>
<keyword evidence="1" id="KW-0812">Transmembrane</keyword>
<dbReference type="AlphaFoldDB" id="A0A0S4M3L9"/>
<dbReference type="Proteomes" id="UP000198651">
    <property type="component" value="Chromosome I"/>
</dbReference>
<dbReference type="OrthoDB" id="9912913at2"/>
<gene>
    <name evidence="2" type="ORF">Ark11_1426</name>
</gene>
<name>A0A0S4M3L9_9BURK</name>
<dbReference type="EMBL" id="LN906597">
    <property type="protein sequence ID" value="CUT18225.1"/>
    <property type="molecule type" value="Genomic_DNA"/>
</dbReference>
<reference evidence="3" key="1">
    <citation type="submission" date="2015-11" db="EMBL/GenBank/DDBJ databases">
        <authorList>
            <person name="Seth-Smith H.M.B."/>
        </authorList>
    </citation>
    <scope>NUCLEOTIDE SEQUENCE [LARGE SCALE GENOMIC DNA]</scope>
    <source>
        <strain evidence="3">2013Ark11</strain>
    </source>
</reference>